<accession>A0A9Q4C1P6</accession>
<dbReference type="SUPFAM" id="SSF52540">
    <property type="entry name" value="P-loop containing nucleoside triphosphate hydrolases"/>
    <property type="match status" value="1"/>
</dbReference>
<dbReference type="PANTHER" id="PTHR13696:SF99">
    <property type="entry name" value="COBYRINIC ACID AC-DIAMIDE SYNTHASE"/>
    <property type="match status" value="1"/>
</dbReference>
<sequence>MRRPSRVATFIDKGGTGKTTVAAHLGVALAEAGEDVLLVDLAGKQGDLSKHFGLWDDVEESIESDDDWPNISTVFQDEWDIIVEKLGEDAVDDLIHGTDEDIDVIPAHPGLDSLDAELGNIDSPSDRYSRLDDFLTEYVDPLGYDVVLVDLPGITNNVTYNGLWAARNAVVPVEAGVFEASQLEALEQDLEKMDDSFGVTVDLSMVVPNKIDRRTKLSKEYLKEFRDAYPDVLGRPIPVSQEIRNAANDGHTVFDVDEPSKTGERACRRFAENAEELRVRISDDEPVRRTEAVSDD</sequence>
<dbReference type="RefSeq" id="WP_266086070.1">
    <property type="nucleotide sequence ID" value="NZ_RKLV01000002.1"/>
</dbReference>
<dbReference type="Pfam" id="PF13614">
    <property type="entry name" value="AAA_31"/>
    <property type="match status" value="1"/>
</dbReference>
<dbReference type="InterPro" id="IPR027417">
    <property type="entry name" value="P-loop_NTPase"/>
</dbReference>
<reference evidence="2" key="1">
    <citation type="submission" date="2022-09" db="EMBL/GenBank/DDBJ databases">
        <title>Haloadaptaus new haloarchaeum isolated from saline soil.</title>
        <authorList>
            <person name="Duran-Viseras A."/>
            <person name="Sanchez-Porro C."/>
            <person name="Ventosa A."/>
        </authorList>
    </citation>
    <scope>NUCLEOTIDE SEQUENCE</scope>
    <source>
        <strain evidence="2">F3-133</strain>
    </source>
</reference>
<evidence type="ECO:0000313" key="2">
    <source>
        <dbReference type="EMBL" id="MCX2818307.1"/>
    </source>
</evidence>
<feature type="domain" description="AAA" evidence="1">
    <location>
        <begin position="10"/>
        <end position="196"/>
    </location>
</feature>
<gene>
    <name evidence="2" type="ORF">EGH25_02935</name>
</gene>
<dbReference type="Proteomes" id="UP001149411">
    <property type="component" value="Unassembled WGS sequence"/>
</dbReference>
<organism evidence="2 3">
    <name type="scientific">Halorutilus salinus</name>
    <dbReference type="NCBI Taxonomy" id="2487751"/>
    <lineage>
        <taxon>Archaea</taxon>
        <taxon>Methanobacteriati</taxon>
        <taxon>Methanobacteriota</taxon>
        <taxon>Stenosarchaea group</taxon>
        <taxon>Halobacteria</taxon>
        <taxon>Halorutilales</taxon>
        <taxon>Halorutilaceae</taxon>
        <taxon>Halorutilus</taxon>
    </lineage>
</organism>
<dbReference type="CDD" id="cd02042">
    <property type="entry name" value="ParAB_family"/>
    <property type="match status" value="1"/>
</dbReference>
<protein>
    <submittedName>
        <fullName evidence="2">ParA family protein</fullName>
    </submittedName>
</protein>
<name>A0A9Q4C1P6_9EURY</name>
<dbReference type="EMBL" id="RKLV01000002">
    <property type="protein sequence ID" value="MCX2818307.1"/>
    <property type="molecule type" value="Genomic_DNA"/>
</dbReference>
<dbReference type="InterPro" id="IPR025669">
    <property type="entry name" value="AAA_dom"/>
</dbReference>
<dbReference type="PANTHER" id="PTHR13696">
    <property type="entry name" value="P-LOOP CONTAINING NUCLEOSIDE TRIPHOSPHATE HYDROLASE"/>
    <property type="match status" value="1"/>
</dbReference>
<comment type="caution">
    <text evidence="2">The sequence shown here is derived from an EMBL/GenBank/DDBJ whole genome shotgun (WGS) entry which is preliminary data.</text>
</comment>
<dbReference type="AlphaFoldDB" id="A0A9Q4C1P6"/>
<keyword evidence="3" id="KW-1185">Reference proteome</keyword>
<evidence type="ECO:0000313" key="3">
    <source>
        <dbReference type="Proteomes" id="UP001149411"/>
    </source>
</evidence>
<proteinExistence type="predicted"/>
<dbReference type="Gene3D" id="3.40.50.300">
    <property type="entry name" value="P-loop containing nucleotide triphosphate hydrolases"/>
    <property type="match status" value="1"/>
</dbReference>
<evidence type="ECO:0000259" key="1">
    <source>
        <dbReference type="Pfam" id="PF13614"/>
    </source>
</evidence>
<dbReference type="InterPro" id="IPR050678">
    <property type="entry name" value="DNA_Partitioning_ATPase"/>
</dbReference>